<evidence type="ECO:0000256" key="11">
    <source>
        <dbReference type="PIRNR" id="PIRNR000447"/>
    </source>
</evidence>
<proteinExistence type="inferred from homology"/>
<evidence type="ECO:0000256" key="6">
    <source>
        <dbReference type="ARBA" id="ARBA00022679"/>
    </source>
</evidence>
<dbReference type="SUPFAM" id="SSF53901">
    <property type="entry name" value="Thiolase-like"/>
    <property type="match status" value="2"/>
</dbReference>
<evidence type="ECO:0000256" key="5">
    <source>
        <dbReference type="ARBA" id="ARBA00022516"/>
    </source>
</evidence>
<accession>A0A2H5XBJ9</accession>
<dbReference type="EMBL" id="BEHT01000012">
    <property type="protein sequence ID" value="GBC98570.1"/>
    <property type="molecule type" value="Genomic_DNA"/>
</dbReference>
<dbReference type="InterPro" id="IPR016039">
    <property type="entry name" value="Thiolase-like"/>
</dbReference>
<comment type="catalytic activity">
    <reaction evidence="11">
        <text>a fatty acyl-[ACP] + malonyl-[ACP] + H(+) = a 3-oxoacyl-[ACP] + holo-[ACP] + CO2</text>
        <dbReference type="Rhea" id="RHEA:22836"/>
        <dbReference type="Rhea" id="RHEA-COMP:9623"/>
        <dbReference type="Rhea" id="RHEA-COMP:9685"/>
        <dbReference type="Rhea" id="RHEA-COMP:9916"/>
        <dbReference type="Rhea" id="RHEA-COMP:14125"/>
        <dbReference type="ChEBI" id="CHEBI:15378"/>
        <dbReference type="ChEBI" id="CHEBI:16526"/>
        <dbReference type="ChEBI" id="CHEBI:64479"/>
        <dbReference type="ChEBI" id="CHEBI:78449"/>
        <dbReference type="ChEBI" id="CHEBI:78776"/>
        <dbReference type="ChEBI" id="CHEBI:138651"/>
    </reaction>
</comment>
<evidence type="ECO:0000313" key="16">
    <source>
        <dbReference type="Proteomes" id="UP000236173"/>
    </source>
</evidence>
<dbReference type="GO" id="GO:0005829">
    <property type="term" value="C:cytosol"/>
    <property type="evidence" value="ECO:0007669"/>
    <property type="project" value="TreeGrafter"/>
</dbReference>
<dbReference type="CDD" id="cd00834">
    <property type="entry name" value="KAS_I_II"/>
    <property type="match status" value="1"/>
</dbReference>
<dbReference type="Proteomes" id="UP000236173">
    <property type="component" value="Unassembled WGS sequence"/>
</dbReference>
<dbReference type="InterPro" id="IPR014030">
    <property type="entry name" value="Ketoacyl_synth_N"/>
</dbReference>
<keyword evidence="6 11" id="KW-0808">Transferase</keyword>
<dbReference type="GO" id="GO:0004315">
    <property type="term" value="F:3-oxoacyl-[acyl-carrier-protein] synthase activity"/>
    <property type="evidence" value="ECO:0007669"/>
    <property type="project" value="UniProtKB-UniRule"/>
</dbReference>
<keyword evidence="9 11" id="KW-0275">Fatty acid biosynthesis</keyword>
<feature type="active site" description="For beta-ketoacyl synthase activity" evidence="12">
    <location>
        <position position="168"/>
    </location>
</feature>
<gene>
    <name evidence="15" type="primary">fabF</name>
    <name evidence="15" type="ORF">HRbin17_01083</name>
</gene>
<keyword evidence="8" id="KW-0443">Lipid metabolism</keyword>
<evidence type="ECO:0000256" key="9">
    <source>
        <dbReference type="ARBA" id="ARBA00023160"/>
    </source>
</evidence>
<evidence type="ECO:0000256" key="12">
    <source>
        <dbReference type="PIRSR" id="PIRSR000447-1"/>
    </source>
</evidence>
<dbReference type="Pfam" id="PF02801">
    <property type="entry name" value="Ketoacyl-synt_C"/>
    <property type="match status" value="1"/>
</dbReference>
<keyword evidence="10 11" id="KW-0012">Acyltransferase</keyword>
<evidence type="ECO:0000256" key="2">
    <source>
        <dbReference type="ARBA" id="ARBA00008467"/>
    </source>
</evidence>
<sequence>MELWRQTETVVITGIGLITALGTGAEKTWAGLKEGRSGIRRITRFDPTPFSSQIAGEVHDFDPEAFLDPREVRKMDRYVQLAAAATTMALQDAQLTVTPHNADQIGVCIGSGIGGAWTWEENHTNLLQKGPRGVSPRFIPMMIADIAAGHVAILTGAKGPNFATITACATSGHAIGMAAMTIKMGMADVMIAGGAEAAISPLSLAGFCSMKALSTRNDEPEKASRPFDAQRDGFVMAEGAGIVILERLSHAVRRGAKIYAEVAGFGMTGDAYHLTAMCEDGDGPARSMLMALRTAGLTPAELDYINAHATSTPLGDAAEVRAIKRALGEHAYKIPVSSTKSMHGHTLGAAGAVELIICLLALRDQLLPPTINYEHPDPECDLDVVPNHPRPARVDTALSNSFGFGGHNATLIVRRWEHPEV</sequence>
<feature type="domain" description="Ketosynthase family 3 (KS3)" evidence="14">
    <location>
        <begin position="7"/>
        <end position="415"/>
    </location>
</feature>
<name>A0A2H5XBJ9_9BACT</name>
<dbReference type="Pfam" id="PF00109">
    <property type="entry name" value="ketoacyl-synt"/>
    <property type="match status" value="1"/>
</dbReference>
<keyword evidence="5 11" id="KW-0444">Lipid biosynthesis</keyword>
<dbReference type="FunFam" id="3.40.47.10:FF:000009">
    <property type="entry name" value="3-oxoacyl-[acyl-carrier-protein] synthase 2"/>
    <property type="match status" value="1"/>
</dbReference>
<evidence type="ECO:0000256" key="7">
    <source>
        <dbReference type="ARBA" id="ARBA00022832"/>
    </source>
</evidence>
<keyword evidence="7" id="KW-0276">Fatty acid metabolism</keyword>
<dbReference type="NCBIfam" id="TIGR03150">
    <property type="entry name" value="fabF"/>
    <property type="match status" value="1"/>
</dbReference>
<comment type="pathway">
    <text evidence="1 11">Lipid metabolism; fatty acid biosynthesis.</text>
</comment>
<evidence type="ECO:0000256" key="4">
    <source>
        <dbReference type="ARBA" id="ARBA00014657"/>
    </source>
</evidence>
<evidence type="ECO:0000256" key="10">
    <source>
        <dbReference type="ARBA" id="ARBA00023315"/>
    </source>
</evidence>
<dbReference type="NCBIfam" id="NF005589">
    <property type="entry name" value="PRK07314.1"/>
    <property type="match status" value="1"/>
</dbReference>
<dbReference type="EC" id="2.3.1.179" evidence="3 11"/>
<dbReference type="GO" id="GO:0006633">
    <property type="term" value="P:fatty acid biosynthetic process"/>
    <property type="evidence" value="ECO:0007669"/>
    <property type="project" value="UniProtKB-UniRule"/>
</dbReference>
<comment type="similarity">
    <text evidence="2 11 13">Belongs to the thiolase-like superfamily. Beta-ketoacyl-ACP synthases family.</text>
</comment>
<dbReference type="PIRSF" id="PIRSF000447">
    <property type="entry name" value="KAS_II"/>
    <property type="match status" value="1"/>
</dbReference>
<dbReference type="InterPro" id="IPR018201">
    <property type="entry name" value="Ketoacyl_synth_AS"/>
</dbReference>
<comment type="catalytic activity">
    <reaction evidence="11">
        <text>(9Z)-hexadecenoyl-[ACP] + malonyl-[ACP] + H(+) = 3-oxo-(11Z)-octadecenoyl-[ACP] + holo-[ACP] + CO2</text>
        <dbReference type="Rhea" id="RHEA:55040"/>
        <dbReference type="Rhea" id="RHEA-COMP:9623"/>
        <dbReference type="Rhea" id="RHEA-COMP:9685"/>
        <dbReference type="Rhea" id="RHEA-COMP:10800"/>
        <dbReference type="Rhea" id="RHEA-COMP:14074"/>
        <dbReference type="ChEBI" id="CHEBI:15378"/>
        <dbReference type="ChEBI" id="CHEBI:16526"/>
        <dbReference type="ChEBI" id="CHEBI:64479"/>
        <dbReference type="ChEBI" id="CHEBI:78449"/>
        <dbReference type="ChEBI" id="CHEBI:83989"/>
        <dbReference type="ChEBI" id="CHEBI:138538"/>
        <dbReference type="EC" id="2.3.1.179"/>
    </reaction>
</comment>
<reference evidence="16" key="1">
    <citation type="submission" date="2017-09" db="EMBL/GenBank/DDBJ databases">
        <title>Metaegenomics of thermophilic ammonia-oxidizing enrichment culture.</title>
        <authorList>
            <person name="Kato S."/>
            <person name="Suzuki K."/>
        </authorList>
    </citation>
    <scope>NUCLEOTIDE SEQUENCE [LARGE SCALE GENOMIC DNA]</scope>
</reference>
<dbReference type="InterPro" id="IPR014031">
    <property type="entry name" value="Ketoacyl_synth_C"/>
</dbReference>
<dbReference type="UniPathway" id="UPA00094"/>
<dbReference type="PANTHER" id="PTHR11712">
    <property type="entry name" value="POLYKETIDE SYNTHASE-RELATED"/>
    <property type="match status" value="1"/>
</dbReference>
<evidence type="ECO:0000256" key="8">
    <source>
        <dbReference type="ARBA" id="ARBA00023098"/>
    </source>
</evidence>
<evidence type="ECO:0000256" key="3">
    <source>
        <dbReference type="ARBA" id="ARBA00012356"/>
    </source>
</evidence>
<comment type="caution">
    <text evidence="15">The sequence shown here is derived from an EMBL/GenBank/DDBJ whole genome shotgun (WGS) entry which is preliminary data.</text>
</comment>
<protein>
    <recommendedName>
        <fullName evidence="4 11">3-oxoacyl-[acyl-carrier-protein] synthase 2</fullName>
        <ecNumber evidence="3 11">2.3.1.179</ecNumber>
    </recommendedName>
</protein>
<dbReference type="InterPro" id="IPR017568">
    <property type="entry name" value="3-oxoacyl-ACP_synth-2"/>
</dbReference>
<dbReference type="InterPro" id="IPR020841">
    <property type="entry name" value="PKS_Beta-ketoAc_synthase_dom"/>
</dbReference>
<dbReference type="AlphaFoldDB" id="A0A2H5XBJ9"/>
<comment type="function">
    <text evidence="11">Involved in the type II fatty acid elongation cycle. Catalyzes the elongation of a wide range of acyl-ACP by the addition of two carbons from malonyl-ACP to an acyl acceptor. Can efficiently catalyze the conversion of palmitoleoyl-ACP (cis-hexadec-9-enoyl-ACP) to cis-vaccenoyl-ACP (cis-octadec-11-enoyl-ACP), an essential step in the thermal regulation of fatty acid composition.</text>
</comment>
<dbReference type="InterPro" id="IPR000794">
    <property type="entry name" value="Beta-ketoacyl_synthase"/>
</dbReference>
<organism evidence="15 16">
    <name type="scientific">Candidatus Fervidibacter japonicus</name>
    <dbReference type="NCBI Taxonomy" id="2035412"/>
    <lineage>
        <taxon>Bacteria</taxon>
        <taxon>Candidatus Fervidibacterota</taxon>
        <taxon>Candidatus Fervidibacter</taxon>
    </lineage>
</organism>
<dbReference type="SMART" id="SM00825">
    <property type="entry name" value="PKS_KS"/>
    <property type="match status" value="1"/>
</dbReference>
<evidence type="ECO:0000256" key="1">
    <source>
        <dbReference type="ARBA" id="ARBA00005194"/>
    </source>
</evidence>
<evidence type="ECO:0000313" key="15">
    <source>
        <dbReference type="EMBL" id="GBC98570.1"/>
    </source>
</evidence>
<evidence type="ECO:0000256" key="13">
    <source>
        <dbReference type="RuleBase" id="RU003694"/>
    </source>
</evidence>
<dbReference type="Gene3D" id="3.40.47.10">
    <property type="match status" value="1"/>
</dbReference>
<dbReference type="PROSITE" id="PS52004">
    <property type="entry name" value="KS3_2"/>
    <property type="match status" value="1"/>
</dbReference>
<evidence type="ECO:0000259" key="14">
    <source>
        <dbReference type="PROSITE" id="PS52004"/>
    </source>
</evidence>
<dbReference type="PROSITE" id="PS00606">
    <property type="entry name" value="KS3_1"/>
    <property type="match status" value="1"/>
</dbReference>
<dbReference type="PANTHER" id="PTHR11712:SF336">
    <property type="entry name" value="3-OXOACYL-[ACYL-CARRIER-PROTEIN] SYNTHASE, MITOCHONDRIAL"/>
    <property type="match status" value="1"/>
</dbReference>